<name>A0A0G1YIA6_9BACT</name>
<sequence>MGLNDKPLFPSGHVRGTATGAAPINHPVIIQQPEPERRHLSKRTIAIAAILIALLSVGIVGAVILSNVLTLGPYTTGGQLAIQVSQVTSPSLGDGAGQCHTSNSSYTGATELPSGSGGLIQSIWYKTGIRVQAPSGTSFNVIENYNVTYIGGLTPASGDLHIAYCDLSLNQWVDLEPSYDAATKTWSGTVTGTGFVLPNGYDATTPILVSVLNPGTYTSHMWFTSV</sequence>
<proteinExistence type="predicted"/>
<keyword evidence="2" id="KW-0812">Transmembrane</keyword>
<keyword evidence="2" id="KW-1133">Transmembrane helix</keyword>
<evidence type="ECO:0000313" key="4">
    <source>
        <dbReference type="Proteomes" id="UP000034224"/>
    </source>
</evidence>
<dbReference type="AlphaFoldDB" id="A0A0G1YIA6"/>
<dbReference type="Proteomes" id="UP000034224">
    <property type="component" value="Unassembled WGS sequence"/>
</dbReference>
<organism evidence="3 4">
    <name type="scientific">Candidatus Jorgensenbacteria bacterium GW2011_GWB1_50_10</name>
    <dbReference type="NCBI Taxonomy" id="1618665"/>
    <lineage>
        <taxon>Bacteria</taxon>
        <taxon>Candidatus Joergenseniibacteriota</taxon>
    </lineage>
</organism>
<gene>
    <name evidence="3" type="ORF">UY55_C0005G0040</name>
</gene>
<feature type="transmembrane region" description="Helical" evidence="2">
    <location>
        <begin position="45"/>
        <end position="65"/>
    </location>
</feature>
<evidence type="ECO:0000256" key="1">
    <source>
        <dbReference type="SAM" id="MobiDB-lite"/>
    </source>
</evidence>
<evidence type="ECO:0000313" key="3">
    <source>
        <dbReference type="EMBL" id="KKW14692.1"/>
    </source>
</evidence>
<evidence type="ECO:0000256" key="2">
    <source>
        <dbReference type="SAM" id="Phobius"/>
    </source>
</evidence>
<dbReference type="EMBL" id="LCQK01000005">
    <property type="protein sequence ID" value="KKW14692.1"/>
    <property type="molecule type" value="Genomic_DNA"/>
</dbReference>
<feature type="region of interest" description="Disordered" evidence="1">
    <location>
        <begin position="1"/>
        <end position="20"/>
    </location>
</feature>
<accession>A0A0G1YIA6</accession>
<reference evidence="3 4" key="1">
    <citation type="journal article" date="2015" name="Nature">
        <title>rRNA introns, odd ribosomes, and small enigmatic genomes across a large radiation of phyla.</title>
        <authorList>
            <person name="Brown C.T."/>
            <person name="Hug L.A."/>
            <person name="Thomas B.C."/>
            <person name="Sharon I."/>
            <person name="Castelle C.J."/>
            <person name="Singh A."/>
            <person name="Wilkins M.J."/>
            <person name="Williams K.H."/>
            <person name="Banfield J.F."/>
        </authorList>
    </citation>
    <scope>NUCLEOTIDE SEQUENCE [LARGE SCALE GENOMIC DNA]</scope>
</reference>
<keyword evidence="2" id="KW-0472">Membrane</keyword>
<comment type="caution">
    <text evidence="3">The sequence shown here is derived from an EMBL/GenBank/DDBJ whole genome shotgun (WGS) entry which is preliminary data.</text>
</comment>
<protein>
    <submittedName>
        <fullName evidence="3">Uncharacterized protein</fullName>
    </submittedName>
</protein>